<feature type="compositionally biased region" description="Basic and acidic residues" evidence="1">
    <location>
        <begin position="63"/>
        <end position="81"/>
    </location>
</feature>
<organism evidence="2 3">
    <name type="scientific">Engystomops pustulosus</name>
    <name type="common">Tungara frog</name>
    <name type="synonym">Physalaemus pustulosus</name>
    <dbReference type="NCBI Taxonomy" id="76066"/>
    <lineage>
        <taxon>Eukaryota</taxon>
        <taxon>Metazoa</taxon>
        <taxon>Chordata</taxon>
        <taxon>Craniata</taxon>
        <taxon>Vertebrata</taxon>
        <taxon>Euteleostomi</taxon>
        <taxon>Amphibia</taxon>
        <taxon>Batrachia</taxon>
        <taxon>Anura</taxon>
        <taxon>Neobatrachia</taxon>
        <taxon>Hyloidea</taxon>
        <taxon>Leptodactylidae</taxon>
        <taxon>Leiuperinae</taxon>
        <taxon>Engystomops</taxon>
    </lineage>
</organism>
<comment type="caution">
    <text evidence="2">The sequence shown here is derived from an EMBL/GenBank/DDBJ whole genome shotgun (WGS) entry which is preliminary data.</text>
</comment>
<accession>A0AAV7AEZ0</accession>
<gene>
    <name evidence="2" type="ORF">GDO81_017108</name>
</gene>
<protein>
    <submittedName>
        <fullName evidence="2">Uncharacterized protein</fullName>
    </submittedName>
</protein>
<proteinExistence type="predicted"/>
<dbReference type="AlphaFoldDB" id="A0AAV7AEZ0"/>
<evidence type="ECO:0000313" key="3">
    <source>
        <dbReference type="Proteomes" id="UP000824782"/>
    </source>
</evidence>
<reference evidence="2" key="1">
    <citation type="thesis" date="2020" institute="ProQuest LLC" country="789 East Eisenhower Parkway, Ann Arbor, MI, USA">
        <title>Comparative Genomics and Chromosome Evolution.</title>
        <authorList>
            <person name="Mudd A.B."/>
        </authorList>
    </citation>
    <scope>NUCLEOTIDE SEQUENCE</scope>
    <source>
        <strain evidence="2">237g6f4</strain>
        <tissue evidence="2">Blood</tissue>
    </source>
</reference>
<evidence type="ECO:0000256" key="1">
    <source>
        <dbReference type="SAM" id="MobiDB-lite"/>
    </source>
</evidence>
<name>A0AAV7AEZ0_ENGPU</name>
<dbReference type="EMBL" id="WNYA01000008">
    <property type="protein sequence ID" value="KAG8558693.1"/>
    <property type="molecule type" value="Genomic_DNA"/>
</dbReference>
<evidence type="ECO:0000313" key="2">
    <source>
        <dbReference type="EMBL" id="KAG8558693.1"/>
    </source>
</evidence>
<feature type="region of interest" description="Disordered" evidence="1">
    <location>
        <begin position="61"/>
        <end position="81"/>
    </location>
</feature>
<keyword evidence="3" id="KW-1185">Reference proteome</keyword>
<sequence>MHTPEALSKNLIAYNAKEYIKRKKLNKRHILLRKEQEVLKRIQLCPVLLIFSPNVVPFGKRKGNNDKLKKFPTNEKKNTYY</sequence>
<dbReference type="Proteomes" id="UP000824782">
    <property type="component" value="Unassembled WGS sequence"/>
</dbReference>